<dbReference type="Proteomes" id="UP000004465">
    <property type="component" value="Unassembled WGS sequence"/>
</dbReference>
<dbReference type="AlphaFoldDB" id="K1LIG4"/>
<proteinExistence type="inferred from homology"/>
<comment type="similarity">
    <text evidence="10">Belongs to the CRISPR-associated endonuclease Cas1 family.</text>
</comment>
<comment type="cofactor">
    <cofactor evidence="10">
        <name>Mg(2+)</name>
        <dbReference type="ChEBI" id="CHEBI:18420"/>
    </cofactor>
    <cofactor evidence="10">
        <name>Mn(2+)</name>
        <dbReference type="ChEBI" id="CHEBI:29035"/>
    </cofactor>
</comment>
<evidence type="ECO:0000256" key="1">
    <source>
        <dbReference type="ARBA" id="ARBA00022722"/>
    </source>
</evidence>
<dbReference type="Pfam" id="PF01867">
    <property type="entry name" value="Cas_Cas1"/>
    <property type="match status" value="1"/>
</dbReference>
<dbReference type="Gene3D" id="1.20.120.920">
    <property type="entry name" value="CRISPR-associated endonuclease Cas1, C-terminal domain"/>
    <property type="match status" value="1"/>
</dbReference>
<keyword evidence="1 10" id="KW-0540">Nuclease</keyword>
<dbReference type="EC" id="3.1.-.-" evidence="10"/>
<feature type="binding site" evidence="10">
    <location>
        <position position="220"/>
    </location>
    <ligand>
        <name>Mn(2+)</name>
        <dbReference type="ChEBI" id="CHEBI:29035"/>
    </ligand>
</feature>
<evidence type="ECO:0000313" key="11">
    <source>
        <dbReference type="EMBL" id="EKB54426.1"/>
    </source>
</evidence>
<dbReference type="GO" id="GO:0016787">
    <property type="term" value="F:hydrolase activity"/>
    <property type="evidence" value="ECO:0007669"/>
    <property type="project" value="UniProtKB-KW"/>
</dbReference>
<accession>K1LIG4</accession>
<dbReference type="InterPro" id="IPR050646">
    <property type="entry name" value="Cas1"/>
</dbReference>
<dbReference type="Gene3D" id="3.100.10.20">
    <property type="entry name" value="CRISPR-associated endonuclease Cas1, N-terminal domain"/>
    <property type="match status" value="1"/>
</dbReference>
<dbReference type="GO" id="GO:0051607">
    <property type="term" value="P:defense response to virus"/>
    <property type="evidence" value="ECO:0007669"/>
    <property type="project" value="UniProtKB-UniRule"/>
</dbReference>
<dbReference type="HAMAP" id="MF_01470">
    <property type="entry name" value="Cas1"/>
    <property type="match status" value="1"/>
</dbReference>
<dbReference type="PATRIC" id="fig|883111.3.peg.621"/>
<evidence type="ECO:0000256" key="9">
    <source>
        <dbReference type="ARBA" id="ARBA00038592"/>
    </source>
</evidence>
<comment type="caution">
    <text evidence="11">The sequence shown here is derived from an EMBL/GenBank/DDBJ whole genome shotgun (WGS) entry which is preliminary data.</text>
</comment>
<dbReference type="RefSeq" id="WP_006907933.1">
    <property type="nucleotide sequence ID" value="NZ_JH932292.1"/>
</dbReference>
<keyword evidence="3 10" id="KW-0255">Endonuclease</keyword>
<dbReference type="GO" id="GO:0043571">
    <property type="term" value="P:maintenance of CRISPR repeat elements"/>
    <property type="evidence" value="ECO:0007669"/>
    <property type="project" value="UniProtKB-UniRule"/>
</dbReference>
<organism evidence="11 12">
    <name type="scientific">Facklamia hominis CCUG 36813</name>
    <dbReference type="NCBI Taxonomy" id="883111"/>
    <lineage>
        <taxon>Bacteria</taxon>
        <taxon>Bacillati</taxon>
        <taxon>Bacillota</taxon>
        <taxon>Bacilli</taxon>
        <taxon>Lactobacillales</taxon>
        <taxon>Aerococcaceae</taxon>
        <taxon>Facklamia</taxon>
    </lineage>
</organism>
<dbReference type="InterPro" id="IPR019855">
    <property type="entry name" value="CRISPR-assoc_Cas1_NMENI"/>
</dbReference>
<dbReference type="PANTHER" id="PTHR34353">
    <property type="entry name" value="CRISPR-ASSOCIATED ENDONUCLEASE CAS1 1"/>
    <property type="match status" value="1"/>
</dbReference>
<keyword evidence="5 10" id="KW-0460">Magnesium</keyword>
<gene>
    <name evidence="10" type="primary">cas1</name>
    <name evidence="11" type="ORF">HMPREF9706_00616</name>
</gene>
<comment type="function">
    <text evidence="10">CRISPR (clustered regularly interspaced short palindromic repeat), is an adaptive immune system that provides protection against mobile genetic elements (viruses, transposable elements and conjugative plasmids). CRISPR clusters contain spacers, sequences complementary to antecedent mobile elements, and target invading nucleic acids. CRISPR clusters are transcribed and processed into CRISPR RNA (crRNA). Acts as a dsDNA endonuclease. Involved in the integration of spacer DNA into the CRISPR cassette.</text>
</comment>
<keyword evidence="2 10" id="KW-0479">Metal-binding</keyword>
<dbReference type="GO" id="GO:0003677">
    <property type="term" value="F:DNA binding"/>
    <property type="evidence" value="ECO:0007669"/>
    <property type="project" value="UniProtKB-KW"/>
</dbReference>
<dbReference type="STRING" id="883111.HMPREF9706_00616"/>
<dbReference type="NCBIfam" id="TIGR00287">
    <property type="entry name" value="cas1"/>
    <property type="match status" value="1"/>
</dbReference>
<evidence type="ECO:0000256" key="5">
    <source>
        <dbReference type="ARBA" id="ARBA00022842"/>
    </source>
</evidence>
<dbReference type="GO" id="GO:0004520">
    <property type="term" value="F:DNA endonuclease activity"/>
    <property type="evidence" value="ECO:0007669"/>
    <property type="project" value="InterPro"/>
</dbReference>
<feature type="binding site" evidence="10">
    <location>
        <position position="149"/>
    </location>
    <ligand>
        <name>Mn(2+)</name>
        <dbReference type="ChEBI" id="CHEBI:29035"/>
    </ligand>
</feature>
<keyword evidence="6 10" id="KW-0051">Antiviral defense</keyword>
<evidence type="ECO:0000256" key="6">
    <source>
        <dbReference type="ARBA" id="ARBA00023118"/>
    </source>
</evidence>
<evidence type="ECO:0000256" key="3">
    <source>
        <dbReference type="ARBA" id="ARBA00022759"/>
    </source>
</evidence>
<dbReference type="HOGENOM" id="CLU_055263_1_0_9"/>
<comment type="subunit">
    <text evidence="9 10">Homodimer, forms a heterotetramer with a Cas2 homodimer.</text>
</comment>
<keyword evidence="12" id="KW-1185">Reference proteome</keyword>
<sequence>MGFRTIFVKDGEKLNLKLDNLQVKKHGETYTIPLEDIQSIILEGYDTVITTRLLARLSKYHIPIVVCDQSYLPTGIFLELSQYHRASKRVQHQAKWSQEMKDLVWQKIIQMKVGNQLWVAKKLSKDLARIDKMQYLLDEIEPGDPTNREGHVAKLYFNAIYGVGFSRDMDYIENLYMDYGYSIIRSQIAKDIVAMGLQPALGIFHKNEYNAFNLVDDLMEPFRPIMDWYIHTKIIDENNYLTYDKRLKIINFLNQTMRIKGRNQLIYQITIDYIRSFIKVMEENNLELLMNIRIEDWVESDKNEV</sequence>
<evidence type="ECO:0000256" key="8">
    <source>
        <dbReference type="ARBA" id="ARBA00023211"/>
    </source>
</evidence>
<name>K1LIG4_9LACT</name>
<dbReference type="InterPro" id="IPR042206">
    <property type="entry name" value="CRISPR-assoc_Cas1_C"/>
</dbReference>
<keyword evidence="8 10" id="KW-0464">Manganese</keyword>
<evidence type="ECO:0000313" key="12">
    <source>
        <dbReference type="Proteomes" id="UP000004465"/>
    </source>
</evidence>
<dbReference type="NCBIfam" id="TIGR03639">
    <property type="entry name" value="cas1_NMENI"/>
    <property type="match status" value="1"/>
</dbReference>
<dbReference type="InterPro" id="IPR042211">
    <property type="entry name" value="CRISPR-assoc_Cas1_N"/>
</dbReference>
<evidence type="ECO:0000256" key="10">
    <source>
        <dbReference type="HAMAP-Rule" id="MF_01470"/>
    </source>
</evidence>
<dbReference type="EMBL" id="AGZD01000007">
    <property type="protein sequence ID" value="EKB54426.1"/>
    <property type="molecule type" value="Genomic_DNA"/>
</dbReference>
<evidence type="ECO:0000256" key="2">
    <source>
        <dbReference type="ARBA" id="ARBA00022723"/>
    </source>
</evidence>
<keyword evidence="7 10" id="KW-0238">DNA-binding</keyword>
<feature type="binding site" evidence="10">
    <location>
        <position position="205"/>
    </location>
    <ligand>
        <name>Mn(2+)</name>
        <dbReference type="ChEBI" id="CHEBI:29035"/>
    </ligand>
</feature>
<keyword evidence="4 10" id="KW-0378">Hydrolase</keyword>
<dbReference type="InterPro" id="IPR002729">
    <property type="entry name" value="CRISPR-assoc_Cas1"/>
</dbReference>
<protein>
    <recommendedName>
        <fullName evidence="10">CRISPR-associated endonuclease Cas1</fullName>
        <ecNumber evidence="10">3.1.-.-</ecNumber>
    </recommendedName>
</protein>
<dbReference type="GO" id="GO:0046872">
    <property type="term" value="F:metal ion binding"/>
    <property type="evidence" value="ECO:0007669"/>
    <property type="project" value="UniProtKB-UniRule"/>
</dbReference>
<evidence type="ECO:0000256" key="7">
    <source>
        <dbReference type="ARBA" id="ARBA00023125"/>
    </source>
</evidence>
<evidence type="ECO:0000256" key="4">
    <source>
        <dbReference type="ARBA" id="ARBA00022801"/>
    </source>
</evidence>
<reference evidence="11 12" key="1">
    <citation type="submission" date="2012-07" db="EMBL/GenBank/DDBJ databases">
        <title>The Genome Sequence of Facklamia hominis CCUG 36813.</title>
        <authorList>
            <consortium name="The Broad Institute Genome Sequencing Platform"/>
            <person name="Earl A."/>
            <person name="Ward D."/>
            <person name="Feldgarden M."/>
            <person name="Gevers D."/>
            <person name="Huys G."/>
            <person name="Walker B."/>
            <person name="Young S.K."/>
            <person name="Zeng Q."/>
            <person name="Gargeya S."/>
            <person name="Fitzgerald M."/>
            <person name="Haas B."/>
            <person name="Abouelleil A."/>
            <person name="Alvarado L."/>
            <person name="Arachchi H.M."/>
            <person name="Berlin A.M."/>
            <person name="Chapman S.B."/>
            <person name="Goldberg J."/>
            <person name="Griggs A."/>
            <person name="Gujja S."/>
            <person name="Hansen M."/>
            <person name="Howarth C."/>
            <person name="Imamovic A."/>
            <person name="Larimer J."/>
            <person name="McCowen C."/>
            <person name="Montmayeur A."/>
            <person name="Murphy C."/>
            <person name="Neiman D."/>
            <person name="Pearson M."/>
            <person name="Priest M."/>
            <person name="Roberts A."/>
            <person name="Saif S."/>
            <person name="Shea T."/>
            <person name="Sisk P."/>
            <person name="Sykes S."/>
            <person name="Wortman J."/>
            <person name="Nusbaum C."/>
            <person name="Birren B."/>
        </authorList>
    </citation>
    <scope>NUCLEOTIDE SEQUENCE [LARGE SCALE GENOMIC DNA]</scope>
    <source>
        <strain evidence="11 12">CCUG 36813</strain>
    </source>
</reference>
<dbReference type="OrthoDB" id="9803119at2"/>
<dbReference type="PANTHER" id="PTHR34353:SF2">
    <property type="entry name" value="CRISPR-ASSOCIATED ENDONUCLEASE CAS1 1"/>
    <property type="match status" value="1"/>
</dbReference>